<feature type="transmembrane region" description="Helical" evidence="1">
    <location>
        <begin position="60"/>
        <end position="81"/>
    </location>
</feature>
<reference evidence="2" key="1">
    <citation type="journal article" date="2017" name="Nature">
        <title>The genome of Chenopodium quinoa.</title>
        <authorList>
            <person name="Jarvis D.E."/>
            <person name="Ho Y.S."/>
            <person name="Lightfoot D.J."/>
            <person name="Schmoeckel S.M."/>
            <person name="Li B."/>
            <person name="Borm T.J.A."/>
            <person name="Ohyanagi H."/>
            <person name="Mineta K."/>
            <person name="Michell C.T."/>
            <person name="Saber N."/>
            <person name="Kharbatia N.M."/>
            <person name="Rupper R.R."/>
            <person name="Sharp A.R."/>
            <person name="Dally N."/>
            <person name="Boughton B.A."/>
            <person name="Woo Y.H."/>
            <person name="Gao G."/>
            <person name="Schijlen E.G.W.M."/>
            <person name="Guo X."/>
            <person name="Momin A.A."/>
            <person name="Negrao S."/>
            <person name="Al-Babili S."/>
            <person name="Gehring C."/>
            <person name="Roessner U."/>
            <person name="Jung C."/>
            <person name="Murphy K."/>
            <person name="Arold S.T."/>
            <person name="Gojobori T."/>
            <person name="van der Linden C.G."/>
            <person name="van Loo E.N."/>
            <person name="Jellen E.N."/>
            <person name="Maughan P.J."/>
            <person name="Tester M."/>
        </authorList>
    </citation>
    <scope>NUCLEOTIDE SEQUENCE [LARGE SCALE GENOMIC DNA]</scope>
    <source>
        <strain evidence="2">cv. PI 614886</strain>
    </source>
</reference>
<dbReference type="AlphaFoldDB" id="A0A803L1W6"/>
<feature type="transmembrane region" description="Helical" evidence="1">
    <location>
        <begin position="118"/>
        <end position="144"/>
    </location>
</feature>
<dbReference type="PANTHER" id="PTHR33133">
    <property type="entry name" value="OS08G0107100 PROTEIN-RELATED"/>
    <property type="match status" value="1"/>
</dbReference>
<keyword evidence="1" id="KW-0472">Membrane</keyword>
<feature type="transmembrane region" description="Helical" evidence="1">
    <location>
        <begin position="211"/>
        <end position="231"/>
    </location>
</feature>
<dbReference type="EnsemblPlants" id="AUR62005854-RA">
    <property type="protein sequence ID" value="AUR62005854-RA:cds"/>
    <property type="gene ID" value="AUR62005854"/>
</dbReference>
<name>A0A803L1W6_CHEQI</name>
<protein>
    <submittedName>
        <fullName evidence="2">Uncharacterized protein</fullName>
    </submittedName>
</protein>
<feature type="transmembrane region" description="Helical" evidence="1">
    <location>
        <begin position="164"/>
        <end position="190"/>
    </location>
</feature>
<keyword evidence="1" id="KW-0812">Transmembrane</keyword>
<dbReference type="Gramene" id="AUR62005854-RA">
    <property type="protein sequence ID" value="AUR62005854-RA:cds"/>
    <property type="gene ID" value="AUR62005854"/>
</dbReference>
<dbReference type="OMA" id="IVSTYLW"/>
<organism evidence="2 3">
    <name type="scientific">Chenopodium quinoa</name>
    <name type="common">Quinoa</name>
    <dbReference type="NCBI Taxonomy" id="63459"/>
    <lineage>
        <taxon>Eukaryota</taxon>
        <taxon>Viridiplantae</taxon>
        <taxon>Streptophyta</taxon>
        <taxon>Embryophyta</taxon>
        <taxon>Tracheophyta</taxon>
        <taxon>Spermatophyta</taxon>
        <taxon>Magnoliopsida</taxon>
        <taxon>eudicotyledons</taxon>
        <taxon>Gunneridae</taxon>
        <taxon>Pentapetalae</taxon>
        <taxon>Caryophyllales</taxon>
        <taxon>Chenopodiaceae</taxon>
        <taxon>Chenopodioideae</taxon>
        <taxon>Atripliceae</taxon>
        <taxon>Chenopodium</taxon>
    </lineage>
</organism>
<feature type="transmembrane region" description="Helical" evidence="1">
    <location>
        <begin position="251"/>
        <end position="273"/>
    </location>
</feature>
<accession>A0A803L1W6</accession>
<sequence length="310" mass="34237">MEDCDGKVRLERLSIEGSRDTQMENPIDLGTQLNYQFRSMSVLQILRETVRILRYNCGGFMGIAALLICPVSAVQLSNLLVDHTIVRRLSIRLSLIARASGLPLSPVVKQSCQKFADLAVSTAVCFFLYVTLSLVSKAAVVYSVDCTYSKKQFDASKFFVYPGMVFGLVFSVVFANVIILCNVAVVISVLEDASGPQALLRSFVLIRGQTQVGLLMYLVSTIGMAFVQGLFEHRVKTLSYGDGSSRIWEGPLLVIMYSFVVLIDYMMTAVFYFSCRSYSLEAANEEAQSLLEMATATPKANPVDNENQAN</sequence>
<reference evidence="2" key="2">
    <citation type="submission" date="2021-03" db="UniProtKB">
        <authorList>
            <consortium name="EnsemblPlants"/>
        </authorList>
    </citation>
    <scope>IDENTIFICATION</scope>
</reference>
<dbReference type="Proteomes" id="UP000596660">
    <property type="component" value="Unplaced"/>
</dbReference>
<keyword evidence="1" id="KW-1133">Transmembrane helix</keyword>
<evidence type="ECO:0000313" key="3">
    <source>
        <dbReference type="Proteomes" id="UP000596660"/>
    </source>
</evidence>
<proteinExistence type="predicted"/>
<keyword evidence="3" id="KW-1185">Reference proteome</keyword>
<evidence type="ECO:0000313" key="2">
    <source>
        <dbReference type="EnsemblPlants" id="AUR62005854-RA:cds"/>
    </source>
</evidence>
<dbReference type="PANTHER" id="PTHR33133:SF1">
    <property type="entry name" value="EXPRESSED PROTEIN-RELATED"/>
    <property type="match status" value="1"/>
</dbReference>
<evidence type="ECO:0000256" key="1">
    <source>
        <dbReference type="SAM" id="Phobius"/>
    </source>
</evidence>